<accession>A0A136Q596</accession>
<comment type="caution">
    <text evidence="2">The sequence shown here is derived from an EMBL/GenBank/DDBJ whole genome shotgun (WGS) entry which is preliminary data.</text>
</comment>
<dbReference type="OrthoDB" id="9797047at2"/>
<dbReference type="Pfam" id="PF07883">
    <property type="entry name" value="Cupin_2"/>
    <property type="match status" value="1"/>
</dbReference>
<dbReference type="EMBL" id="LSZW01000055">
    <property type="protein sequence ID" value="KXK65855.1"/>
    <property type="molecule type" value="Genomic_DNA"/>
</dbReference>
<dbReference type="KEGG" id="cmiu:B1H56_12370"/>
<dbReference type="InterPro" id="IPR014710">
    <property type="entry name" value="RmlC-like_jellyroll"/>
</dbReference>
<sequence length="140" mass="16165">MKEKKRMWNYREFPEDPEVTALMPGFEIQYMITGDTVEENEHHCVFGHCVFPPHSMHGRHGHTRSAEIIYVIRGQVTSGYVDENGNDVEEICTEGSSTYTPPNVTHWVNNPFEEEAEFVFVYTCAHSIPDSGYYDVKTEK</sequence>
<dbReference type="RefSeq" id="WP_066520998.1">
    <property type="nucleotide sequence ID" value="NZ_CABMOF010000004.1"/>
</dbReference>
<organism evidence="2 3">
    <name type="scientific">Christensenella minuta</name>
    <dbReference type="NCBI Taxonomy" id="626937"/>
    <lineage>
        <taxon>Bacteria</taxon>
        <taxon>Bacillati</taxon>
        <taxon>Bacillota</taxon>
        <taxon>Clostridia</taxon>
        <taxon>Christensenellales</taxon>
        <taxon>Christensenellaceae</taxon>
        <taxon>Christensenella</taxon>
    </lineage>
</organism>
<reference evidence="2 3" key="1">
    <citation type="submission" date="2016-02" db="EMBL/GenBank/DDBJ databases">
        <authorList>
            <person name="Wen L."/>
            <person name="He K."/>
            <person name="Yang H."/>
        </authorList>
    </citation>
    <scope>NUCLEOTIDE SEQUENCE [LARGE SCALE GENOMIC DNA]</scope>
    <source>
        <strain evidence="2 3">DSM 22607</strain>
    </source>
</reference>
<gene>
    <name evidence="2" type="ORF">HMPREF3293_01348</name>
</gene>
<dbReference type="AlphaFoldDB" id="A0A136Q596"/>
<dbReference type="InterPro" id="IPR011051">
    <property type="entry name" value="RmlC_Cupin_sf"/>
</dbReference>
<dbReference type="Proteomes" id="UP000070366">
    <property type="component" value="Unassembled WGS sequence"/>
</dbReference>
<protein>
    <submittedName>
        <fullName evidence="2">Cupin domain protein</fullName>
    </submittedName>
</protein>
<dbReference type="SUPFAM" id="SSF51182">
    <property type="entry name" value="RmlC-like cupins"/>
    <property type="match status" value="1"/>
</dbReference>
<keyword evidence="3" id="KW-1185">Reference proteome</keyword>
<dbReference type="InterPro" id="IPR013096">
    <property type="entry name" value="Cupin_2"/>
</dbReference>
<proteinExistence type="predicted"/>
<evidence type="ECO:0000313" key="3">
    <source>
        <dbReference type="Proteomes" id="UP000070366"/>
    </source>
</evidence>
<evidence type="ECO:0000259" key="1">
    <source>
        <dbReference type="Pfam" id="PF07883"/>
    </source>
</evidence>
<dbReference type="Gene3D" id="2.60.120.10">
    <property type="entry name" value="Jelly Rolls"/>
    <property type="match status" value="1"/>
</dbReference>
<dbReference type="STRING" id="626937.HMPREF3293_01348"/>
<feature type="domain" description="Cupin type-2" evidence="1">
    <location>
        <begin position="48"/>
        <end position="122"/>
    </location>
</feature>
<evidence type="ECO:0000313" key="2">
    <source>
        <dbReference type="EMBL" id="KXK65855.1"/>
    </source>
</evidence>
<name>A0A136Q596_9FIRM</name>